<name>A0A5C3PMH7_9APHY</name>
<dbReference type="Proteomes" id="UP000308197">
    <property type="component" value="Unassembled WGS sequence"/>
</dbReference>
<feature type="compositionally biased region" description="Basic and acidic residues" evidence="1">
    <location>
        <begin position="279"/>
        <end position="289"/>
    </location>
</feature>
<keyword evidence="3" id="KW-1185">Reference proteome</keyword>
<proteinExistence type="predicted"/>
<feature type="region of interest" description="Disordered" evidence="1">
    <location>
        <begin position="243"/>
        <end position="358"/>
    </location>
</feature>
<feature type="compositionally biased region" description="Low complexity" evidence="1">
    <location>
        <begin position="36"/>
        <end position="80"/>
    </location>
</feature>
<sequence>MSTRDGVLTSDCASDSSSFKAIVAAIVHDKDPAIGTARSSGSLESSASTSTDTGSSLSAPSLETSHSTDSTASAASSTTPSPCPSILIRSSSSLTVPGTRSGSSSPNISFAPLPQLEPRKRNSSRQLGVAARSHLLRQRRMLREQSYDSNSVPYPYGPGSGVEGGQVYVEHMPEGGPVEIREAQAGVDAEEEMGARGHRSRAVSDPSEDALASLGKLMKGAGRALWKSVSMRDIRAREKVEAAKAAEAGQDEAPGGECIQRPRGGSLKGKKPRNNTIHLFDHGEEHHPSAEGGVWEEEIPEESWKKLLSDSPATSEPVEDEQGSEHRPSSEFARSASQRTSIVAVANERKSTSTTRTR</sequence>
<feature type="compositionally biased region" description="Polar residues" evidence="1">
    <location>
        <begin position="88"/>
        <end position="108"/>
    </location>
</feature>
<evidence type="ECO:0000313" key="2">
    <source>
        <dbReference type="EMBL" id="TFK89440.1"/>
    </source>
</evidence>
<evidence type="ECO:0000313" key="3">
    <source>
        <dbReference type="Proteomes" id="UP000308197"/>
    </source>
</evidence>
<evidence type="ECO:0000256" key="1">
    <source>
        <dbReference type="SAM" id="MobiDB-lite"/>
    </source>
</evidence>
<organism evidence="2 3">
    <name type="scientific">Polyporus arcularius HHB13444</name>
    <dbReference type="NCBI Taxonomy" id="1314778"/>
    <lineage>
        <taxon>Eukaryota</taxon>
        <taxon>Fungi</taxon>
        <taxon>Dikarya</taxon>
        <taxon>Basidiomycota</taxon>
        <taxon>Agaricomycotina</taxon>
        <taxon>Agaricomycetes</taxon>
        <taxon>Polyporales</taxon>
        <taxon>Polyporaceae</taxon>
        <taxon>Polyporus</taxon>
    </lineage>
</organism>
<feature type="region of interest" description="Disordered" evidence="1">
    <location>
        <begin position="30"/>
        <end position="136"/>
    </location>
</feature>
<dbReference type="InParanoid" id="A0A5C3PMH7"/>
<dbReference type="EMBL" id="ML211076">
    <property type="protein sequence ID" value="TFK89440.1"/>
    <property type="molecule type" value="Genomic_DNA"/>
</dbReference>
<gene>
    <name evidence="2" type="ORF">K466DRAFT_584611</name>
</gene>
<reference evidence="2 3" key="1">
    <citation type="journal article" date="2019" name="Nat. Ecol. Evol.">
        <title>Megaphylogeny resolves global patterns of mushroom evolution.</title>
        <authorList>
            <person name="Varga T."/>
            <person name="Krizsan K."/>
            <person name="Foldi C."/>
            <person name="Dima B."/>
            <person name="Sanchez-Garcia M."/>
            <person name="Sanchez-Ramirez S."/>
            <person name="Szollosi G.J."/>
            <person name="Szarkandi J.G."/>
            <person name="Papp V."/>
            <person name="Albert L."/>
            <person name="Andreopoulos W."/>
            <person name="Angelini C."/>
            <person name="Antonin V."/>
            <person name="Barry K.W."/>
            <person name="Bougher N.L."/>
            <person name="Buchanan P."/>
            <person name="Buyck B."/>
            <person name="Bense V."/>
            <person name="Catcheside P."/>
            <person name="Chovatia M."/>
            <person name="Cooper J."/>
            <person name="Damon W."/>
            <person name="Desjardin D."/>
            <person name="Finy P."/>
            <person name="Geml J."/>
            <person name="Haridas S."/>
            <person name="Hughes K."/>
            <person name="Justo A."/>
            <person name="Karasinski D."/>
            <person name="Kautmanova I."/>
            <person name="Kiss B."/>
            <person name="Kocsube S."/>
            <person name="Kotiranta H."/>
            <person name="LaButti K.M."/>
            <person name="Lechner B.E."/>
            <person name="Liimatainen K."/>
            <person name="Lipzen A."/>
            <person name="Lukacs Z."/>
            <person name="Mihaltcheva S."/>
            <person name="Morgado L.N."/>
            <person name="Niskanen T."/>
            <person name="Noordeloos M.E."/>
            <person name="Ohm R.A."/>
            <person name="Ortiz-Santana B."/>
            <person name="Ovrebo C."/>
            <person name="Racz N."/>
            <person name="Riley R."/>
            <person name="Savchenko A."/>
            <person name="Shiryaev A."/>
            <person name="Soop K."/>
            <person name="Spirin V."/>
            <person name="Szebenyi C."/>
            <person name="Tomsovsky M."/>
            <person name="Tulloss R.E."/>
            <person name="Uehling J."/>
            <person name="Grigoriev I.V."/>
            <person name="Vagvolgyi C."/>
            <person name="Papp T."/>
            <person name="Martin F.M."/>
            <person name="Miettinen O."/>
            <person name="Hibbett D.S."/>
            <person name="Nagy L.G."/>
        </authorList>
    </citation>
    <scope>NUCLEOTIDE SEQUENCE [LARGE SCALE GENOMIC DNA]</scope>
    <source>
        <strain evidence="2 3">HHB13444</strain>
    </source>
</reference>
<accession>A0A5C3PMH7</accession>
<protein>
    <submittedName>
        <fullName evidence="2">Uncharacterized protein</fullName>
    </submittedName>
</protein>
<dbReference type="AlphaFoldDB" id="A0A5C3PMH7"/>